<dbReference type="Proteomes" id="UP000073601">
    <property type="component" value="Unassembled WGS sequence"/>
</dbReference>
<dbReference type="OrthoDB" id="5567237at2"/>
<evidence type="ECO:0000256" key="3">
    <source>
        <dbReference type="RuleBase" id="RU004409"/>
    </source>
</evidence>
<evidence type="ECO:0000313" key="5">
    <source>
        <dbReference type="Proteomes" id="UP000073601"/>
    </source>
</evidence>
<sequence>MLNKLEKAQQQWGGYSDVIDYWLTLRQELLVQYCKVAGLSGNNKNCLPTEEELNHFCEALVDYISAGHFKIYDMVMERWKATGFSTNEEIDSLYFHIVETTEPLLNFNDKYSGFVLDDDNFAGFDDDISTVGEIMEIRFEKEDMLIQLIADSLAIPPGA</sequence>
<dbReference type="InterPro" id="IPR007448">
    <property type="entry name" value="Sigma70_reg_Rsd_AlgQ"/>
</dbReference>
<keyword evidence="2 3" id="KW-0804">Transcription</keyword>
<evidence type="ECO:0000256" key="2">
    <source>
        <dbReference type="ARBA" id="ARBA00023163"/>
    </source>
</evidence>
<dbReference type="Pfam" id="PF04353">
    <property type="entry name" value="Rsd_AlgQ"/>
    <property type="match status" value="1"/>
</dbReference>
<dbReference type="RefSeq" id="WP_062710341.1">
    <property type="nucleotide sequence ID" value="NZ_CAWRCI010000022.1"/>
</dbReference>
<dbReference type="AlphaFoldDB" id="A0A128F9B7"/>
<evidence type="ECO:0000256" key="1">
    <source>
        <dbReference type="ARBA" id="ARBA00023015"/>
    </source>
</evidence>
<dbReference type="NCBIfam" id="NF008723">
    <property type="entry name" value="PRK11718.1"/>
    <property type="match status" value="1"/>
</dbReference>
<dbReference type="Gene3D" id="1.20.120.1370">
    <property type="entry name" value="Regulator of RNA polymerase sigma(70) subunit, domain 4"/>
    <property type="match status" value="1"/>
</dbReference>
<dbReference type="InterPro" id="IPR038309">
    <property type="entry name" value="Rsd/AlgQ_sf"/>
</dbReference>
<protein>
    <submittedName>
        <fullName evidence="4">Regulator of sigma D</fullName>
    </submittedName>
</protein>
<keyword evidence="1 3" id="KW-0805">Transcription regulation</keyword>
<keyword evidence="5" id="KW-1185">Reference proteome</keyword>
<proteinExistence type="inferred from homology"/>
<evidence type="ECO:0000313" key="4">
    <source>
        <dbReference type="EMBL" id="CZF83338.1"/>
    </source>
</evidence>
<gene>
    <name evidence="4" type="primary">rsd</name>
    <name evidence="4" type="ORF">GMA8713_02601</name>
</gene>
<reference evidence="5" key="1">
    <citation type="submission" date="2016-02" db="EMBL/GenBank/DDBJ databases">
        <authorList>
            <person name="Rodrigo-Torres Lidia"/>
            <person name="Arahal R.David."/>
        </authorList>
    </citation>
    <scope>NUCLEOTIDE SEQUENCE [LARGE SCALE GENOMIC DNA]</scope>
    <source>
        <strain evidence="5">CECT 8713</strain>
    </source>
</reference>
<dbReference type="EMBL" id="FIZY01000022">
    <property type="protein sequence ID" value="CZF83338.1"/>
    <property type="molecule type" value="Genomic_DNA"/>
</dbReference>
<organism evidence="4 5">
    <name type="scientific">Grimontia marina</name>
    <dbReference type="NCBI Taxonomy" id="646534"/>
    <lineage>
        <taxon>Bacteria</taxon>
        <taxon>Pseudomonadati</taxon>
        <taxon>Pseudomonadota</taxon>
        <taxon>Gammaproteobacteria</taxon>
        <taxon>Vibrionales</taxon>
        <taxon>Vibrionaceae</taxon>
        <taxon>Grimontia</taxon>
    </lineage>
</organism>
<accession>A0A128F9B7</accession>
<comment type="similarity">
    <text evidence="3">Belongs to the Rsd/AlgQ family.</text>
</comment>
<name>A0A128F9B7_9GAMM</name>
<dbReference type="GO" id="GO:0006355">
    <property type="term" value="P:regulation of DNA-templated transcription"/>
    <property type="evidence" value="ECO:0007669"/>
    <property type="project" value="InterPro"/>
</dbReference>
<dbReference type="PIRSF" id="PIRSF016548">
    <property type="entry name" value="Rsd_AlgQ"/>
    <property type="match status" value="1"/>
</dbReference>